<evidence type="ECO:0000313" key="3">
    <source>
        <dbReference type="Proteomes" id="UP000287166"/>
    </source>
</evidence>
<feature type="region of interest" description="Disordered" evidence="1">
    <location>
        <begin position="1"/>
        <end position="35"/>
    </location>
</feature>
<feature type="region of interest" description="Disordered" evidence="1">
    <location>
        <begin position="189"/>
        <end position="211"/>
    </location>
</feature>
<feature type="region of interest" description="Disordered" evidence="1">
    <location>
        <begin position="232"/>
        <end position="372"/>
    </location>
</feature>
<dbReference type="OrthoDB" id="2919381at2759"/>
<evidence type="ECO:0000313" key="2">
    <source>
        <dbReference type="EMBL" id="GBE83294.1"/>
    </source>
</evidence>
<gene>
    <name evidence="2" type="ORF">SCP_0503420</name>
</gene>
<dbReference type="EMBL" id="BFAD01000005">
    <property type="protein sequence ID" value="GBE83294.1"/>
    <property type="molecule type" value="Genomic_DNA"/>
</dbReference>
<sequence>MSQPTLPMETDDDEATTSRPATQQQGRPRSTSPQLQFGTAVMPQALLQPPPPPIAIRSMAAPAIATTSTPTAPMGAGNAAVMLPPLPIPTVVERWVSFGTHQFTLYHTEVCTVCYSYLQHIAMARNTAPYQEAHTDVLNAEQHLFWEHFQTYTASEGGGCGDVPTQQRNMELQAQLHHVEFPTSIAPGLSRATERGSTETTISTGIPTSPEGAKVFPAINEQQLVPVLTAVEREHSDTHPTPRQVGRARPHRHMPPGPPPRSGAPGSLTSPTLGPLAGYVPRPPVGPAPASVKSCAQRAYEHLDNDESESEPSTTDGDNEPDDAEVQRLNKQRQRNHGPMNLPRQGASRSDDKGKTVPRPSDTDNDVSLAPHNWPDTFPLPVNMQPWKATEWYNFVPRYVHNSQCIIDAAHGGDDGMRTRVTDLIWQMQQDGRLTVSHGMMNLLMSCRMTNPTSSSTFDKWVAWYAQNPSQVHWAVRHLNNNCSEAPLHQDLEAMWLARRMAPIIPLGVPAMARNVFIEHTAELFSIPGLYAWIVQVGHYPMANNNEPAPFPHSSTQNSSIYDVARWYAACKFHPMRIGFLEEFHHRHRNYILGWVLEDVTPFEGHFLADLRDGRPQPVPPTHELLSLIDEDMAMQLPDPEPPTLGTSNAPASSSQLGPNPRATPEASDPNHDMGGH</sequence>
<reference evidence="2 3" key="1">
    <citation type="journal article" date="2018" name="Sci. Rep.">
        <title>Genome sequence of the cauliflower mushroom Sparassis crispa (Hanabiratake) and its association with beneficial usage.</title>
        <authorList>
            <person name="Kiyama R."/>
            <person name="Furutani Y."/>
            <person name="Kawaguchi K."/>
            <person name="Nakanishi T."/>
        </authorList>
    </citation>
    <scope>NUCLEOTIDE SEQUENCE [LARGE SCALE GENOMIC DNA]</scope>
</reference>
<organism evidence="2 3">
    <name type="scientific">Sparassis crispa</name>
    <dbReference type="NCBI Taxonomy" id="139825"/>
    <lineage>
        <taxon>Eukaryota</taxon>
        <taxon>Fungi</taxon>
        <taxon>Dikarya</taxon>
        <taxon>Basidiomycota</taxon>
        <taxon>Agaricomycotina</taxon>
        <taxon>Agaricomycetes</taxon>
        <taxon>Polyporales</taxon>
        <taxon>Sparassidaceae</taxon>
        <taxon>Sparassis</taxon>
    </lineage>
</organism>
<feature type="compositionally biased region" description="Polar residues" evidence="1">
    <location>
        <begin position="645"/>
        <end position="658"/>
    </location>
</feature>
<dbReference type="AlphaFoldDB" id="A0A401GNH5"/>
<comment type="caution">
    <text evidence="2">The sequence shown here is derived from an EMBL/GenBank/DDBJ whole genome shotgun (WGS) entry which is preliminary data.</text>
</comment>
<feature type="compositionally biased region" description="Polar residues" evidence="1">
    <location>
        <begin position="198"/>
        <end position="207"/>
    </location>
</feature>
<dbReference type="RefSeq" id="XP_027614207.1">
    <property type="nucleotide sequence ID" value="XM_027758406.1"/>
</dbReference>
<name>A0A401GNH5_9APHY</name>
<accession>A0A401GNH5</accession>
<feature type="compositionally biased region" description="Polar residues" evidence="1">
    <location>
        <begin position="17"/>
        <end position="35"/>
    </location>
</feature>
<feature type="region of interest" description="Disordered" evidence="1">
    <location>
        <begin position="635"/>
        <end position="677"/>
    </location>
</feature>
<proteinExistence type="predicted"/>
<protein>
    <submittedName>
        <fullName evidence="2">Uncharacterized protein</fullName>
    </submittedName>
</protein>
<keyword evidence="3" id="KW-1185">Reference proteome</keyword>
<dbReference type="GeneID" id="38780211"/>
<evidence type="ECO:0000256" key="1">
    <source>
        <dbReference type="SAM" id="MobiDB-lite"/>
    </source>
</evidence>
<dbReference type="Proteomes" id="UP000287166">
    <property type="component" value="Unassembled WGS sequence"/>
</dbReference>
<dbReference type="InParanoid" id="A0A401GNH5"/>